<evidence type="ECO:0000313" key="8">
    <source>
        <dbReference type="Proteomes" id="UP000194137"/>
    </source>
</evidence>
<dbReference type="InterPro" id="IPR000086">
    <property type="entry name" value="NUDIX_hydrolase_dom"/>
</dbReference>
<dbReference type="STRING" id="1235591.CAK95_22020"/>
<name>A0A1W6ZVS9_9HYPH</name>
<comment type="cofactor">
    <cofactor evidence="1">
        <name>Mn(2+)</name>
        <dbReference type="ChEBI" id="CHEBI:29035"/>
    </cofactor>
</comment>
<dbReference type="PANTHER" id="PTHR12318:SF0">
    <property type="entry name" value="ACYL-COENZYME A DIPHOSPHATASE NUDT19"/>
    <property type="match status" value="1"/>
</dbReference>
<keyword evidence="4 7" id="KW-0378">Hydrolase</keyword>
<evidence type="ECO:0000256" key="5">
    <source>
        <dbReference type="ARBA" id="ARBA00022842"/>
    </source>
</evidence>
<dbReference type="EMBL" id="CP021112">
    <property type="protein sequence ID" value="ARQ01484.1"/>
    <property type="molecule type" value="Genomic_DNA"/>
</dbReference>
<evidence type="ECO:0000256" key="2">
    <source>
        <dbReference type="ARBA" id="ARBA00001946"/>
    </source>
</evidence>
<dbReference type="Proteomes" id="UP000194137">
    <property type="component" value="Chromosome"/>
</dbReference>
<dbReference type="KEGG" id="psin:CAK95_22020"/>
<proteinExistence type="predicted"/>
<organism evidence="7 8">
    <name type="scientific">Pseudorhodoplanes sinuspersici</name>
    <dbReference type="NCBI Taxonomy" id="1235591"/>
    <lineage>
        <taxon>Bacteria</taxon>
        <taxon>Pseudomonadati</taxon>
        <taxon>Pseudomonadota</taxon>
        <taxon>Alphaproteobacteria</taxon>
        <taxon>Hyphomicrobiales</taxon>
        <taxon>Pseudorhodoplanes</taxon>
    </lineage>
</organism>
<keyword evidence="8" id="KW-1185">Reference proteome</keyword>
<dbReference type="PANTHER" id="PTHR12318">
    <property type="entry name" value="TESTOSTERONE-REGULATED PROTEIN RP2"/>
    <property type="match status" value="1"/>
</dbReference>
<dbReference type="RefSeq" id="WP_086089875.1">
    <property type="nucleotide sequence ID" value="NZ_CP021112.1"/>
</dbReference>
<evidence type="ECO:0000256" key="1">
    <source>
        <dbReference type="ARBA" id="ARBA00001936"/>
    </source>
</evidence>
<sequence>MNDFSDRLTKAERDRSFDNVRPRDASTLIIVDRSEATPKVLLGKRHHGHKFMPGKFVFPGGRMETNDRLMPVAAELNPFTEKYLMQETQRPSAAKARALALAAIRETFEETGLLFGAKRSDTPKTPAGPWAEFAATGFYPDLSALHYIARAVTPTRRPKRFDTRFFAVDASAIAHRVENVVHGDAELVELVWMPLTEARTLDMPTITGVVLEELQARVSAGFGHELPVPYYRMPRTRFLRKLIS</sequence>
<dbReference type="InterPro" id="IPR015797">
    <property type="entry name" value="NUDIX_hydrolase-like_dom_sf"/>
</dbReference>
<dbReference type="OrthoDB" id="9805905at2"/>
<keyword evidence="3" id="KW-0479">Metal-binding</keyword>
<accession>A0A1W6ZVS9</accession>
<dbReference type="AlphaFoldDB" id="A0A1W6ZVS9"/>
<dbReference type="SUPFAM" id="SSF55811">
    <property type="entry name" value="Nudix"/>
    <property type="match status" value="1"/>
</dbReference>
<dbReference type="GO" id="GO:0046872">
    <property type="term" value="F:metal ion binding"/>
    <property type="evidence" value="ECO:0007669"/>
    <property type="project" value="UniProtKB-KW"/>
</dbReference>
<gene>
    <name evidence="7" type="ORF">CAK95_22020</name>
</gene>
<dbReference type="GO" id="GO:0016818">
    <property type="term" value="F:hydrolase activity, acting on acid anhydrides, in phosphorus-containing anhydrides"/>
    <property type="evidence" value="ECO:0007669"/>
    <property type="project" value="InterPro"/>
</dbReference>
<keyword evidence="5" id="KW-0460">Magnesium</keyword>
<reference evidence="7 8" key="1">
    <citation type="submission" date="2017-05" db="EMBL/GenBank/DDBJ databases">
        <title>Full genome sequence of Pseudorhodoplanes sinuspersici.</title>
        <authorList>
            <person name="Dastgheib S.M.M."/>
            <person name="Shavandi M."/>
            <person name="Tirandaz H."/>
        </authorList>
    </citation>
    <scope>NUCLEOTIDE SEQUENCE [LARGE SCALE GENOMIC DNA]</scope>
    <source>
        <strain evidence="7 8">RIPI110</strain>
    </source>
</reference>
<evidence type="ECO:0000256" key="3">
    <source>
        <dbReference type="ARBA" id="ARBA00022723"/>
    </source>
</evidence>
<dbReference type="PROSITE" id="PS51462">
    <property type="entry name" value="NUDIX"/>
    <property type="match status" value="1"/>
</dbReference>
<evidence type="ECO:0000256" key="4">
    <source>
        <dbReference type="ARBA" id="ARBA00022801"/>
    </source>
</evidence>
<protein>
    <submittedName>
        <fullName evidence="7">NUDIX hydrolase</fullName>
    </submittedName>
</protein>
<dbReference type="CDD" id="cd18870">
    <property type="entry name" value="NUDIX_AcylCoAdiphos_Nudt19"/>
    <property type="match status" value="1"/>
</dbReference>
<keyword evidence="6" id="KW-0464">Manganese</keyword>
<dbReference type="Gene3D" id="3.90.79.10">
    <property type="entry name" value="Nucleoside Triphosphate Pyrophosphohydrolase"/>
    <property type="match status" value="1"/>
</dbReference>
<comment type="cofactor">
    <cofactor evidence="2">
        <name>Mg(2+)</name>
        <dbReference type="ChEBI" id="CHEBI:18420"/>
    </cofactor>
</comment>
<dbReference type="InterPro" id="IPR039121">
    <property type="entry name" value="NUDT19"/>
</dbReference>
<evidence type="ECO:0000313" key="7">
    <source>
        <dbReference type="EMBL" id="ARQ01484.1"/>
    </source>
</evidence>
<evidence type="ECO:0000256" key="6">
    <source>
        <dbReference type="ARBA" id="ARBA00023211"/>
    </source>
</evidence>